<evidence type="ECO:0000256" key="2">
    <source>
        <dbReference type="ARBA" id="ARBA00008657"/>
    </source>
</evidence>
<comment type="subcellular location">
    <subcellularLocation>
        <location evidence="1">Cytoplasm</location>
        <location evidence="1">Nucleoid</location>
    </subcellularLocation>
</comment>
<dbReference type="GO" id="GO:0006310">
    <property type="term" value="P:DNA recombination"/>
    <property type="evidence" value="ECO:0007669"/>
    <property type="project" value="UniProtKB-KW"/>
</dbReference>
<evidence type="ECO:0000256" key="6">
    <source>
        <dbReference type="SAM" id="MobiDB-lite"/>
    </source>
</evidence>
<name>A0A857J757_9BURK</name>
<dbReference type="NCBIfam" id="NF001464">
    <property type="entry name" value="PRK00321.1-5"/>
    <property type="match status" value="1"/>
</dbReference>
<dbReference type="Pfam" id="PF04381">
    <property type="entry name" value="RdgC"/>
    <property type="match status" value="1"/>
</dbReference>
<dbReference type="InterPro" id="IPR007476">
    <property type="entry name" value="RdgC"/>
</dbReference>
<evidence type="ECO:0000256" key="4">
    <source>
        <dbReference type="ARBA" id="ARBA00022490"/>
    </source>
</evidence>
<reference evidence="7 8" key="1">
    <citation type="submission" date="2020-01" db="EMBL/GenBank/DDBJ databases">
        <title>Genome sequencing of strain KACC 21265.</title>
        <authorList>
            <person name="Heo J."/>
            <person name="Kim S.-J."/>
            <person name="Kim J.-S."/>
            <person name="Hong S.-B."/>
            <person name="Kwon S.-W."/>
        </authorList>
    </citation>
    <scope>NUCLEOTIDE SEQUENCE [LARGE SCALE GENOMIC DNA]</scope>
    <source>
        <strain evidence="7 8">KACC 21265</strain>
    </source>
</reference>
<dbReference type="GO" id="GO:0003690">
    <property type="term" value="F:double-stranded DNA binding"/>
    <property type="evidence" value="ECO:0007669"/>
    <property type="project" value="TreeGrafter"/>
</dbReference>
<dbReference type="RefSeq" id="WP_160552403.1">
    <property type="nucleotide sequence ID" value="NZ_CP047650.1"/>
</dbReference>
<gene>
    <name evidence="7" type="primary">rdgC</name>
    <name evidence="7" type="ORF">GT347_13095</name>
</gene>
<dbReference type="Proteomes" id="UP000464787">
    <property type="component" value="Chromosome"/>
</dbReference>
<evidence type="ECO:0000256" key="1">
    <source>
        <dbReference type="ARBA" id="ARBA00004453"/>
    </source>
</evidence>
<protein>
    <recommendedName>
        <fullName evidence="3">Recombination-associated protein RdgC</fullName>
    </recommendedName>
</protein>
<keyword evidence="8" id="KW-1185">Reference proteome</keyword>
<dbReference type="AlphaFoldDB" id="A0A857J757"/>
<dbReference type="KEGG" id="xyk:GT347_13095"/>
<dbReference type="GO" id="GO:0043590">
    <property type="term" value="C:bacterial nucleoid"/>
    <property type="evidence" value="ECO:0007669"/>
    <property type="project" value="TreeGrafter"/>
</dbReference>
<evidence type="ECO:0000256" key="3">
    <source>
        <dbReference type="ARBA" id="ARBA00022296"/>
    </source>
</evidence>
<organism evidence="7 8">
    <name type="scientific">Xylophilus rhododendri</name>
    <dbReference type="NCBI Taxonomy" id="2697032"/>
    <lineage>
        <taxon>Bacteria</taxon>
        <taxon>Pseudomonadati</taxon>
        <taxon>Pseudomonadota</taxon>
        <taxon>Betaproteobacteria</taxon>
        <taxon>Burkholderiales</taxon>
        <taxon>Xylophilus</taxon>
    </lineage>
</organism>
<evidence type="ECO:0000256" key="5">
    <source>
        <dbReference type="ARBA" id="ARBA00023172"/>
    </source>
</evidence>
<dbReference type="PANTHER" id="PTHR38103">
    <property type="entry name" value="RECOMBINATION-ASSOCIATED PROTEIN RDGC"/>
    <property type="match status" value="1"/>
</dbReference>
<dbReference type="NCBIfam" id="NF001463">
    <property type="entry name" value="PRK00321.1-4"/>
    <property type="match status" value="1"/>
</dbReference>
<evidence type="ECO:0000313" key="7">
    <source>
        <dbReference type="EMBL" id="QHI98842.1"/>
    </source>
</evidence>
<keyword evidence="5" id="KW-0233">DNA recombination</keyword>
<feature type="region of interest" description="Disordered" evidence="6">
    <location>
        <begin position="300"/>
        <end position="338"/>
    </location>
</feature>
<sequence>MFKNLIVYRITPPEGDALLKLEEGLDKARFAPCGASQERSAGWVEPRGEAHAPLVESIGGQWIMKFMVEAKVVPGTVVRRKLEERIAQIEKETGRKPGRKEAKELKEDVLLQLLPMAFTRQGATPVWLDPQDGWLVVGTSANARADEVVTALVDALPGITVVPLYTQQSAQAAMSDWLISQEPPAGFSVDRECELKASDESKAVVRYARHPLDIEEIRGHIEQGKLPTRLALTWQDRVAFVLTEGLQLKKITFLEGVFEGGGANKKEDGFDADAAISTGELGQLLPELLEALGGEMPAGGMPAALDGAPAATPTAAVTSSKVTPAEAQAPHSDDDAPF</sequence>
<proteinExistence type="inferred from homology"/>
<dbReference type="GO" id="GO:0000018">
    <property type="term" value="P:regulation of DNA recombination"/>
    <property type="evidence" value="ECO:0007669"/>
    <property type="project" value="TreeGrafter"/>
</dbReference>
<feature type="compositionally biased region" description="Low complexity" evidence="6">
    <location>
        <begin position="300"/>
        <end position="318"/>
    </location>
</feature>
<dbReference type="PANTHER" id="PTHR38103:SF1">
    <property type="entry name" value="RECOMBINATION-ASSOCIATED PROTEIN RDGC"/>
    <property type="match status" value="1"/>
</dbReference>
<accession>A0A857J757</accession>
<dbReference type="EMBL" id="CP047650">
    <property type="protein sequence ID" value="QHI98842.1"/>
    <property type="molecule type" value="Genomic_DNA"/>
</dbReference>
<keyword evidence="4" id="KW-0963">Cytoplasm</keyword>
<comment type="similarity">
    <text evidence="2">Belongs to the RdgC family.</text>
</comment>
<evidence type="ECO:0000313" key="8">
    <source>
        <dbReference type="Proteomes" id="UP000464787"/>
    </source>
</evidence>